<dbReference type="NCBIfam" id="TIGR01451">
    <property type="entry name" value="B_ant_repeat"/>
    <property type="match status" value="1"/>
</dbReference>
<dbReference type="SUPFAM" id="SSF52058">
    <property type="entry name" value="L domain-like"/>
    <property type="match status" value="1"/>
</dbReference>
<dbReference type="PANTHER" id="PTHR47566:SF1">
    <property type="entry name" value="PROTEIN NUD1"/>
    <property type="match status" value="1"/>
</dbReference>
<dbReference type="Pfam" id="PF24595">
    <property type="entry name" value="DUF7619"/>
    <property type="match status" value="1"/>
</dbReference>
<keyword evidence="1" id="KW-0433">Leucine-rich repeat</keyword>
<evidence type="ECO:0000259" key="6">
    <source>
        <dbReference type="Pfam" id="PF24595"/>
    </source>
</evidence>
<dbReference type="SUPFAM" id="SSF49464">
    <property type="entry name" value="Carboxypeptidase regulatory domain-like"/>
    <property type="match status" value="1"/>
</dbReference>
<evidence type="ECO:0000256" key="2">
    <source>
        <dbReference type="ARBA" id="ARBA00022729"/>
    </source>
</evidence>
<feature type="chain" id="PRO_5046457450" evidence="4">
    <location>
        <begin position="19"/>
        <end position="747"/>
    </location>
</feature>
<dbReference type="InterPro" id="IPR047589">
    <property type="entry name" value="DUF11_rpt"/>
</dbReference>
<dbReference type="Pfam" id="PF18962">
    <property type="entry name" value="Por_Secre_tail"/>
    <property type="match status" value="1"/>
</dbReference>
<dbReference type="InterPro" id="IPR032675">
    <property type="entry name" value="LRR_dom_sf"/>
</dbReference>
<evidence type="ECO:0000313" key="8">
    <source>
        <dbReference type="Proteomes" id="UP001500968"/>
    </source>
</evidence>
<reference evidence="8" key="1">
    <citation type="journal article" date="2019" name="Int. J. Syst. Evol. Microbiol.">
        <title>The Global Catalogue of Microorganisms (GCM) 10K type strain sequencing project: providing services to taxonomists for standard genome sequencing and annotation.</title>
        <authorList>
            <consortium name="The Broad Institute Genomics Platform"/>
            <consortium name="The Broad Institute Genome Sequencing Center for Infectious Disease"/>
            <person name="Wu L."/>
            <person name="Ma J."/>
        </authorList>
    </citation>
    <scope>NUCLEOTIDE SEQUENCE [LARGE SCALE GENOMIC DNA]</scope>
    <source>
        <strain evidence="8">JCM 17064</strain>
    </source>
</reference>
<keyword evidence="8" id="KW-1185">Reference proteome</keyword>
<protein>
    <submittedName>
        <fullName evidence="7">T9SS type A sorting domain-containing protein</fullName>
    </submittedName>
</protein>
<evidence type="ECO:0000256" key="1">
    <source>
        <dbReference type="ARBA" id="ARBA00022614"/>
    </source>
</evidence>
<dbReference type="InterPro" id="IPR026444">
    <property type="entry name" value="Secre_tail"/>
</dbReference>
<dbReference type="NCBIfam" id="TIGR04183">
    <property type="entry name" value="Por_Secre_tail"/>
    <property type="match status" value="1"/>
</dbReference>
<feature type="domain" description="DUF7619" evidence="6">
    <location>
        <begin position="530"/>
        <end position="660"/>
    </location>
</feature>
<dbReference type="PANTHER" id="PTHR47566">
    <property type="match status" value="1"/>
</dbReference>
<dbReference type="InterPro" id="IPR008969">
    <property type="entry name" value="CarboxyPept-like_regulatory"/>
</dbReference>
<evidence type="ECO:0000256" key="4">
    <source>
        <dbReference type="SAM" id="SignalP"/>
    </source>
</evidence>
<feature type="domain" description="Secretion system C-terminal sorting" evidence="5">
    <location>
        <begin position="680"/>
        <end position="745"/>
    </location>
</feature>
<evidence type="ECO:0000256" key="3">
    <source>
        <dbReference type="ARBA" id="ARBA00022737"/>
    </source>
</evidence>
<dbReference type="Proteomes" id="UP001500968">
    <property type="component" value="Unassembled WGS sequence"/>
</dbReference>
<dbReference type="InterPro" id="IPR052574">
    <property type="entry name" value="CDIRP"/>
</dbReference>
<dbReference type="EMBL" id="BAABCR010000001">
    <property type="protein sequence ID" value="GAA4021614.1"/>
    <property type="molecule type" value="Genomic_DNA"/>
</dbReference>
<dbReference type="InterPro" id="IPR055353">
    <property type="entry name" value="DUF7619"/>
</dbReference>
<proteinExistence type="predicted"/>
<feature type="signal peptide" evidence="4">
    <location>
        <begin position="1"/>
        <end position="18"/>
    </location>
</feature>
<keyword evidence="3" id="KW-0677">Repeat</keyword>
<organism evidence="7 8">
    <name type="scientific">Flavobacterium cheonhonense</name>
    <dbReference type="NCBI Taxonomy" id="706185"/>
    <lineage>
        <taxon>Bacteria</taxon>
        <taxon>Pseudomonadati</taxon>
        <taxon>Bacteroidota</taxon>
        <taxon>Flavobacteriia</taxon>
        <taxon>Flavobacteriales</taxon>
        <taxon>Flavobacteriaceae</taxon>
        <taxon>Flavobacterium</taxon>
    </lineage>
</organism>
<name>A0ABP7T6F7_9FLAO</name>
<accession>A0ABP7T6F7</accession>
<evidence type="ECO:0000313" key="7">
    <source>
        <dbReference type="EMBL" id="GAA4021614.1"/>
    </source>
</evidence>
<evidence type="ECO:0000259" key="5">
    <source>
        <dbReference type="Pfam" id="PF18962"/>
    </source>
</evidence>
<dbReference type="RefSeq" id="WP_324690842.1">
    <property type="nucleotide sequence ID" value="NZ_BAABCR010000001.1"/>
</dbReference>
<sequence length="747" mass="82143">MKSTLLFIFLALAPLGYGQTINFPDANLKTKLLSASTSNGVATGQVSTYNMNSDSWTPNQTPYYTVIDTNGDGEIQVSEALLIKGLILNSANITDLTGIEYFSNLQYLKCGSNQIQSLTFTTPNTLQYLNCDYNQITSVNLSGLTNLRTLKCSGNLLTTINTSNLLNLNWLHCLGNDITSLDLSSNSQLTSINCGGNELTTLDLSNQPYLSALYCSSNHLTGLDLSHCDMENGLFADYNALTFLNLKTGNYSWDYLQFSNNPNLQYVCCDEEDLDLVAAKLSTYGYTGCHTNTYCSFTPGGSYNTLTGTLSIDFNNNGCDANDIVQPFVRVNISDNSSSGTSFTNSNGVYHFYMPWGNYTVTPQMENIDYFVLSPPTAIINANSSNGTFTQNFCVVPNGVHPDLEVFLIPVSIARPGFDALYKLVYKNKGNSTQSGTVQLSFDDAVLDFVSSNTAFSSQSTGNITWDFTNLQPFESRVINLVFNLNSPIETPALNSGDVLHYTATVVGQTDETPNDNTLVFHQTVVNALDPNDKTCLEGTTIAPAMVGDYVHYLIRFENNGTANAENIVVKDMIDTTKFDITTLLPLTASHTFETRISNTNKVEFIFENINLPFDDANNDGYITFKIKTKPNLVLGDTFSNTANIYFDYNFPIATNNYLTSVQNPLSVTENESSTTMIAYPNPVKDALQFETIKPILKAEIYDISGRIIVAMGVTNNTLDLTALQRGNYVVKVFTEDGVSYSKIIKD</sequence>
<dbReference type="Gene3D" id="3.80.10.10">
    <property type="entry name" value="Ribonuclease Inhibitor"/>
    <property type="match status" value="1"/>
</dbReference>
<gene>
    <name evidence="7" type="ORF">GCM10022386_00720</name>
</gene>
<comment type="caution">
    <text evidence="7">The sequence shown here is derived from an EMBL/GenBank/DDBJ whole genome shotgun (WGS) entry which is preliminary data.</text>
</comment>
<keyword evidence="2 4" id="KW-0732">Signal</keyword>